<protein>
    <submittedName>
        <fullName evidence="1">Uncharacterized protein</fullName>
    </submittedName>
</protein>
<dbReference type="AlphaFoldDB" id="A0A0F9EU30"/>
<reference evidence="1" key="1">
    <citation type="journal article" date="2015" name="Nature">
        <title>Complex archaea that bridge the gap between prokaryotes and eukaryotes.</title>
        <authorList>
            <person name="Spang A."/>
            <person name="Saw J.H."/>
            <person name="Jorgensen S.L."/>
            <person name="Zaremba-Niedzwiedzka K."/>
            <person name="Martijn J."/>
            <person name="Lind A.E."/>
            <person name="van Eijk R."/>
            <person name="Schleper C."/>
            <person name="Guy L."/>
            <person name="Ettema T.J."/>
        </authorList>
    </citation>
    <scope>NUCLEOTIDE SEQUENCE</scope>
</reference>
<sequence>MEPEVEFFSDEVNGVEYLNVGLKFEKDGQPQRAVLGAFQGEISQEAMVIIKGLVEQACLYTLGLDGDVGDGANVNG</sequence>
<evidence type="ECO:0000313" key="1">
    <source>
        <dbReference type="EMBL" id="KKL69756.1"/>
    </source>
</evidence>
<proteinExistence type="predicted"/>
<name>A0A0F9EU30_9ZZZZ</name>
<accession>A0A0F9EU30</accession>
<comment type="caution">
    <text evidence="1">The sequence shown here is derived from an EMBL/GenBank/DDBJ whole genome shotgun (WGS) entry which is preliminary data.</text>
</comment>
<gene>
    <name evidence="1" type="ORF">LCGC14_2111700</name>
</gene>
<dbReference type="EMBL" id="LAZR01026113">
    <property type="protein sequence ID" value="KKL69756.1"/>
    <property type="molecule type" value="Genomic_DNA"/>
</dbReference>
<organism evidence="1">
    <name type="scientific">marine sediment metagenome</name>
    <dbReference type="NCBI Taxonomy" id="412755"/>
    <lineage>
        <taxon>unclassified sequences</taxon>
        <taxon>metagenomes</taxon>
        <taxon>ecological metagenomes</taxon>
    </lineage>
</organism>